<comment type="subcellular location">
    <subcellularLocation>
        <location evidence="1">Membrane</location>
    </subcellularLocation>
</comment>
<accession>A0A395VD41</accession>
<dbReference type="PROSITE" id="PS50885">
    <property type="entry name" value="HAMP"/>
    <property type="match status" value="1"/>
</dbReference>
<dbReference type="InterPro" id="IPR050640">
    <property type="entry name" value="Bact_2-comp_sensor_kinase"/>
</dbReference>
<feature type="transmembrane region" description="Helical" evidence="5">
    <location>
        <begin position="301"/>
        <end position="325"/>
    </location>
</feature>
<gene>
    <name evidence="7" type="ORF">DWX93_05120</name>
</gene>
<organism evidence="7 8">
    <name type="scientific">Roseburia hominis</name>
    <dbReference type="NCBI Taxonomy" id="301301"/>
    <lineage>
        <taxon>Bacteria</taxon>
        <taxon>Bacillati</taxon>
        <taxon>Bacillota</taxon>
        <taxon>Clostridia</taxon>
        <taxon>Lachnospirales</taxon>
        <taxon>Lachnospiraceae</taxon>
        <taxon>Roseburia</taxon>
    </lineage>
</organism>
<evidence type="ECO:0000313" key="8">
    <source>
        <dbReference type="Proteomes" id="UP000266172"/>
    </source>
</evidence>
<reference evidence="7 8" key="1">
    <citation type="submission" date="2018-08" db="EMBL/GenBank/DDBJ databases">
        <title>A genome reference for cultivated species of the human gut microbiota.</title>
        <authorList>
            <person name="Zou Y."/>
            <person name="Xue W."/>
            <person name="Luo G."/>
        </authorList>
    </citation>
    <scope>NUCLEOTIDE SEQUENCE [LARGE SCALE GENOMIC DNA]</scope>
    <source>
        <strain evidence="7 8">AF22-12AC</strain>
    </source>
</reference>
<dbReference type="EMBL" id="QRVL01000002">
    <property type="protein sequence ID" value="RGS41502.1"/>
    <property type="molecule type" value="Genomic_DNA"/>
</dbReference>
<evidence type="ECO:0000256" key="5">
    <source>
        <dbReference type="SAM" id="Phobius"/>
    </source>
</evidence>
<evidence type="ECO:0000259" key="6">
    <source>
        <dbReference type="PROSITE" id="PS50885"/>
    </source>
</evidence>
<keyword evidence="5" id="KW-0472">Membrane</keyword>
<evidence type="ECO:0000256" key="4">
    <source>
        <dbReference type="ARBA" id="ARBA00022777"/>
    </source>
</evidence>
<evidence type="ECO:0000313" key="7">
    <source>
        <dbReference type="EMBL" id="RGS41502.1"/>
    </source>
</evidence>
<dbReference type="Gene3D" id="3.30.565.10">
    <property type="entry name" value="Histidine kinase-like ATPase, C-terminal domain"/>
    <property type="match status" value="1"/>
</dbReference>
<keyword evidence="5" id="KW-0812">Transmembrane</keyword>
<dbReference type="Pfam" id="PF06580">
    <property type="entry name" value="His_kinase"/>
    <property type="match status" value="1"/>
</dbReference>
<dbReference type="Pfam" id="PF02518">
    <property type="entry name" value="HATPase_c"/>
    <property type="match status" value="1"/>
</dbReference>
<dbReference type="InterPro" id="IPR036890">
    <property type="entry name" value="HATPase_C_sf"/>
</dbReference>
<dbReference type="SUPFAM" id="SSF55874">
    <property type="entry name" value="ATPase domain of HSP90 chaperone/DNA topoisomerase II/histidine kinase"/>
    <property type="match status" value="1"/>
</dbReference>
<evidence type="ECO:0000256" key="2">
    <source>
        <dbReference type="ARBA" id="ARBA00022553"/>
    </source>
</evidence>
<feature type="domain" description="HAMP" evidence="6">
    <location>
        <begin position="327"/>
        <end position="380"/>
    </location>
</feature>
<protein>
    <recommendedName>
        <fullName evidence="6">HAMP domain-containing protein</fullName>
    </recommendedName>
</protein>
<dbReference type="Proteomes" id="UP000266172">
    <property type="component" value="Unassembled WGS sequence"/>
</dbReference>
<dbReference type="Gene3D" id="6.10.340.10">
    <property type="match status" value="1"/>
</dbReference>
<keyword evidence="3" id="KW-0808">Transferase</keyword>
<comment type="caution">
    <text evidence="7">The sequence shown here is derived from an EMBL/GenBank/DDBJ whole genome shotgun (WGS) entry which is preliminary data.</text>
</comment>
<dbReference type="InterPro" id="IPR010559">
    <property type="entry name" value="Sig_transdc_His_kin_internal"/>
</dbReference>
<dbReference type="GO" id="GO:0000155">
    <property type="term" value="F:phosphorelay sensor kinase activity"/>
    <property type="evidence" value="ECO:0007669"/>
    <property type="project" value="InterPro"/>
</dbReference>
<dbReference type="GO" id="GO:0016020">
    <property type="term" value="C:membrane"/>
    <property type="evidence" value="ECO:0007669"/>
    <property type="project" value="UniProtKB-SubCell"/>
</dbReference>
<dbReference type="PANTHER" id="PTHR34220">
    <property type="entry name" value="SENSOR HISTIDINE KINASE YPDA"/>
    <property type="match status" value="1"/>
</dbReference>
<keyword evidence="2" id="KW-0597">Phosphoprotein</keyword>
<dbReference type="AlphaFoldDB" id="A0A395VD41"/>
<dbReference type="InterPro" id="IPR003660">
    <property type="entry name" value="HAMP_dom"/>
</dbReference>
<keyword evidence="4" id="KW-0418">Kinase</keyword>
<evidence type="ECO:0000256" key="3">
    <source>
        <dbReference type="ARBA" id="ARBA00022679"/>
    </source>
</evidence>
<name>A0A395VD41_9FIRM</name>
<keyword evidence="5" id="KW-1133">Transmembrane helix</keyword>
<proteinExistence type="predicted"/>
<sequence length="627" mass="73186">MKIHFSHAGMEIFMEKKRRLSSLKKKIIVFVILCWGVPIAVFFAYTTSSYRKGIIEKTEGLMEDQLENMASFASIRIEDAITLCQRPSYEKTWENAWKKYLRGDYSRNDYLQDVYTSLRGKFYLDERFNMYAYYCYGTEDPESFSSRTGISLKSYVDEIQPYLKDIIDSDSAYACVRVVDGRIFIVRNLYTTMDYTRYGTLVVELNRSKVFQDVDTSLLNDMVVCFGSRDARVDFVKNEEMSDKEQLLEQLLQKYDGVSNRTFSQAEDATYRAYLYQERRDDFHIGIVLFARKSELYSGLYQFYTIVALMFLLLIPLFGYVVYFIRRNIQHPIDRMLRASGRMEAGEMGITVEGEMPNQEFMQMKESFDSMSAQVKYLFDSMYSEKLARKDAQIQALQAQINPHFLNNTLEMMNWQARMSGDTVVSKMIESLGTVLDYRMNRANVKEIHLAEELQCIDAYFYIMSMRFGQRLSIERKIDDDLLYLMVPPLILQPIVENAIVHGVETVKNGVIRLHVYHDEENVYLKVRNTGKKMTEEELARIHAILEGDESKLPKNTGRHTSIGIQNVNRRIRLVYGDEYGLSIEQEEDCITVSTITIPYVDHEDEISLKERSEAQNELKNIARLNK</sequence>
<evidence type="ECO:0000256" key="1">
    <source>
        <dbReference type="ARBA" id="ARBA00004370"/>
    </source>
</evidence>
<dbReference type="PANTHER" id="PTHR34220:SF7">
    <property type="entry name" value="SENSOR HISTIDINE KINASE YPDA"/>
    <property type="match status" value="1"/>
</dbReference>
<dbReference type="InterPro" id="IPR003594">
    <property type="entry name" value="HATPase_dom"/>
</dbReference>
<feature type="transmembrane region" description="Helical" evidence="5">
    <location>
        <begin position="27"/>
        <end position="45"/>
    </location>
</feature>